<dbReference type="Gramene" id="Psat07G0620000-T2">
    <property type="protein sequence ID" value="KAI5391261.1"/>
    <property type="gene ID" value="KIW84_076200"/>
</dbReference>
<dbReference type="PANTHER" id="PTHR36805">
    <property type="entry name" value="AGENET DOMAIN-CONTAINING PROTEIN"/>
    <property type="match status" value="1"/>
</dbReference>
<dbReference type="SMART" id="SM00743">
    <property type="entry name" value="Agenet"/>
    <property type="match status" value="1"/>
</dbReference>
<organism evidence="2 3">
    <name type="scientific">Pisum sativum</name>
    <name type="common">Garden pea</name>
    <name type="synonym">Lathyrus oleraceus</name>
    <dbReference type="NCBI Taxonomy" id="3888"/>
    <lineage>
        <taxon>Eukaryota</taxon>
        <taxon>Viridiplantae</taxon>
        <taxon>Streptophyta</taxon>
        <taxon>Embryophyta</taxon>
        <taxon>Tracheophyta</taxon>
        <taxon>Spermatophyta</taxon>
        <taxon>Magnoliopsida</taxon>
        <taxon>eudicotyledons</taxon>
        <taxon>Gunneridae</taxon>
        <taxon>Pentapetalae</taxon>
        <taxon>rosids</taxon>
        <taxon>fabids</taxon>
        <taxon>Fabales</taxon>
        <taxon>Fabaceae</taxon>
        <taxon>Papilionoideae</taxon>
        <taxon>50 kb inversion clade</taxon>
        <taxon>NPAAA clade</taxon>
        <taxon>Hologalegina</taxon>
        <taxon>IRL clade</taxon>
        <taxon>Fabeae</taxon>
        <taxon>Lathyrus</taxon>
    </lineage>
</organism>
<name>A0A9D4VZ06_PEA</name>
<evidence type="ECO:0000259" key="1">
    <source>
        <dbReference type="SMART" id="SM00743"/>
    </source>
</evidence>
<dbReference type="Proteomes" id="UP001058974">
    <property type="component" value="Chromosome 7"/>
</dbReference>
<dbReference type="PANTHER" id="PTHR36805:SF7">
    <property type="entry name" value="AGENET DOMAIN-CONTAINING PROTEIN"/>
    <property type="match status" value="1"/>
</dbReference>
<evidence type="ECO:0000313" key="2">
    <source>
        <dbReference type="EMBL" id="KAI5391261.1"/>
    </source>
</evidence>
<evidence type="ECO:0000313" key="3">
    <source>
        <dbReference type="Proteomes" id="UP001058974"/>
    </source>
</evidence>
<dbReference type="Pfam" id="PF05641">
    <property type="entry name" value="Agenet"/>
    <property type="match status" value="1"/>
</dbReference>
<proteinExistence type="predicted"/>
<accession>A0A9D4VZ06</accession>
<feature type="domain" description="Agenet" evidence="1">
    <location>
        <begin position="106"/>
        <end position="166"/>
    </location>
</feature>
<reference evidence="2 3" key="1">
    <citation type="journal article" date="2022" name="Nat. Genet.">
        <title>Improved pea reference genome and pan-genome highlight genomic features and evolutionary characteristics.</title>
        <authorList>
            <person name="Yang T."/>
            <person name="Liu R."/>
            <person name="Luo Y."/>
            <person name="Hu S."/>
            <person name="Wang D."/>
            <person name="Wang C."/>
            <person name="Pandey M.K."/>
            <person name="Ge S."/>
            <person name="Xu Q."/>
            <person name="Li N."/>
            <person name="Li G."/>
            <person name="Huang Y."/>
            <person name="Saxena R.K."/>
            <person name="Ji Y."/>
            <person name="Li M."/>
            <person name="Yan X."/>
            <person name="He Y."/>
            <person name="Liu Y."/>
            <person name="Wang X."/>
            <person name="Xiang C."/>
            <person name="Varshney R.K."/>
            <person name="Ding H."/>
            <person name="Gao S."/>
            <person name="Zong X."/>
        </authorList>
    </citation>
    <scope>NUCLEOTIDE SEQUENCE [LARGE SCALE GENOMIC DNA]</scope>
    <source>
        <strain evidence="2 3">cv. Zhongwan 6</strain>
    </source>
</reference>
<keyword evidence="3" id="KW-1185">Reference proteome</keyword>
<dbReference type="InterPro" id="IPR014002">
    <property type="entry name" value="Agenet_dom_plant"/>
</dbReference>
<protein>
    <recommendedName>
        <fullName evidence="1">Agenet domain-containing protein</fullName>
    </recommendedName>
</protein>
<sequence length="257" mass="29293">MSDLPFQVGELIESQSFINGFRGAWFRCKILKIVERYGAIFYLLEYPDYPDQKSTQIKVYQKAPHINKSKRLNKVLMVRPRFPTIYRESEKLDVNAISEGVVIVDDAWKIGDLVEWFSDGCYWCGKVTELFGTDKVQIDLLPPPHGEGCSYEALTKDLRPSLDWCPQNGWTVPMPTMENVTTTLQELALQMQQHAQQMQQQSLVLTKLSKQICQKGVTKEGEISVGDSSQSESRLAGKKVKLPVFEGEDPVVWITRT</sequence>
<dbReference type="EMBL" id="JAMSHJ010000007">
    <property type="protein sequence ID" value="KAI5391261.1"/>
    <property type="molecule type" value="Genomic_DNA"/>
</dbReference>
<dbReference type="AlphaFoldDB" id="A0A9D4VZ06"/>
<gene>
    <name evidence="2" type="ORF">KIW84_076200</name>
</gene>
<dbReference type="InterPro" id="IPR008395">
    <property type="entry name" value="Agenet-like_dom"/>
</dbReference>
<comment type="caution">
    <text evidence="2">The sequence shown here is derived from an EMBL/GenBank/DDBJ whole genome shotgun (WGS) entry which is preliminary data.</text>
</comment>